<protein>
    <submittedName>
        <fullName evidence="1">Uncharacterized protein</fullName>
    </submittedName>
</protein>
<sequence length="39" mass="4276">ASIARRDYTSVEGDTERLGSYGRFGLVRQSTPPVTLFAT</sequence>
<dbReference type="AlphaFoldDB" id="A0A1Q9BTK7"/>
<dbReference type="Proteomes" id="UP000186817">
    <property type="component" value="Unassembled WGS sequence"/>
</dbReference>
<reference evidence="1 2" key="1">
    <citation type="submission" date="2016-02" db="EMBL/GenBank/DDBJ databases">
        <title>Genome analysis of coral dinoflagellate symbionts highlights evolutionary adaptations to a symbiotic lifestyle.</title>
        <authorList>
            <person name="Aranda M."/>
            <person name="Li Y."/>
            <person name="Liew Y.J."/>
            <person name="Baumgarten S."/>
            <person name="Simakov O."/>
            <person name="Wilson M."/>
            <person name="Piel J."/>
            <person name="Ashoor H."/>
            <person name="Bougouffa S."/>
            <person name="Bajic V.B."/>
            <person name="Ryu T."/>
            <person name="Ravasi T."/>
            <person name="Bayer T."/>
            <person name="Micklem G."/>
            <person name="Kim H."/>
            <person name="Bhak J."/>
            <person name="Lajeunesse T.C."/>
            <person name="Voolstra C.R."/>
        </authorList>
    </citation>
    <scope>NUCLEOTIDE SEQUENCE [LARGE SCALE GENOMIC DNA]</scope>
    <source>
        <strain evidence="1 2">CCMP2467</strain>
    </source>
</reference>
<comment type="caution">
    <text evidence="1">The sequence shown here is derived from an EMBL/GenBank/DDBJ whole genome shotgun (WGS) entry which is preliminary data.</text>
</comment>
<dbReference type="EMBL" id="LSRX01004403">
    <property type="protein sequence ID" value="OLP74005.1"/>
    <property type="molecule type" value="Genomic_DNA"/>
</dbReference>
<accession>A0A1Q9BTK7</accession>
<feature type="non-terminal residue" evidence="1">
    <location>
        <position position="39"/>
    </location>
</feature>
<evidence type="ECO:0000313" key="1">
    <source>
        <dbReference type="EMBL" id="OLP74005.1"/>
    </source>
</evidence>
<proteinExistence type="predicted"/>
<organism evidence="1 2">
    <name type="scientific">Symbiodinium microadriaticum</name>
    <name type="common">Dinoflagellate</name>
    <name type="synonym">Zooxanthella microadriatica</name>
    <dbReference type="NCBI Taxonomy" id="2951"/>
    <lineage>
        <taxon>Eukaryota</taxon>
        <taxon>Sar</taxon>
        <taxon>Alveolata</taxon>
        <taxon>Dinophyceae</taxon>
        <taxon>Suessiales</taxon>
        <taxon>Symbiodiniaceae</taxon>
        <taxon>Symbiodinium</taxon>
    </lineage>
</organism>
<keyword evidence="2" id="KW-1185">Reference proteome</keyword>
<feature type="non-terminal residue" evidence="1">
    <location>
        <position position="1"/>
    </location>
</feature>
<gene>
    <name evidence="1" type="ORF">AK812_SmicGene46587</name>
</gene>
<name>A0A1Q9BTK7_SYMMI</name>
<evidence type="ECO:0000313" key="2">
    <source>
        <dbReference type="Proteomes" id="UP000186817"/>
    </source>
</evidence>